<organism evidence="4 5">
    <name type="scientific">Hymenobacter polaris</name>
    <dbReference type="NCBI Taxonomy" id="2682546"/>
    <lineage>
        <taxon>Bacteria</taxon>
        <taxon>Pseudomonadati</taxon>
        <taxon>Bacteroidota</taxon>
        <taxon>Cytophagia</taxon>
        <taxon>Cytophagales</taxon>
        <taxon>Hymenobacteraceae</taxon>
        <taxon>Hymenobacter</taxon>
    </lineage>
</organism>
<reference evidence="4 5" key="1">
    <citation type="submission" date="2020-04" db="EMBL/GenBank/DDBJ databases">
        <title>Hymenobacter polaris sp. nov., isolated from Arctic soil.</title>
        <authorList>
            <person name="Dahal R.H."/>
        </authorList>
    </citation>
    <scope>NUCLEOTIDE SEQUENCE [LARGE SCALE GENOMIC DNA]</scope>
    <source>
        <strain evidence="4 5">RP-2-7</strain>
    </source>
</reference>
<dbReference type="Gene3D" id="2.60.40.4070">
    <property type="match status" value="1"/>
</dbReference>
<evidence type="ECO:0000256" key="1">
    <source>
        <dbReference type="ARBA" id="ARBA00022729"/>
    </source>
</evidence>
<proteinExistence type="predicted"/>
<dbReference type="Gene3D" id="3.60.21.10">
    <property type="match status" value="1"/>
</dbReference>
<protein>
    <submittedName>
        <fullName evidence="4">T9SS type A sorting domain-containing protein</fullName>
    </submittedName>
</protein>
<dbReference type="EMBL" id="JABBGH010000002">
    <property type="protein sequence ID" value="NML65874.1"/>
    <property type="molecule type" value="Genomic_DNA"/>
</dbReference>
<dbReference type="InterPro" id="IPR051558">
    <property type="entry name" value="Metallophosphoesterase_PAP"/>
</dbReference>
<keyword evidence="5" id="KW-1185">Reference proteome</keyword>
<name>A0A7Y0AEJ1_9BACT</name>
<comment type="caution">
    <text evidence="4">The sequence shown here is derived from an EMBL/GenBank/DDBJ whole genome shotgun (WGS) entry which is preliminary data.</text>
</comment>
<dbReference type="PANTHER" id="PTHR10161:SF14">
    <property type="entry name" value="TARTRATE-RESISTANT ACID PHOSPHATASE TYPE 5"/>
    <property type="match status" value="1"/>
</dbReference>
<evidence type="ECO:0000313" key="5">
    <source>
        <dbReference type="Proteomes" id="UP000559626"/>
    </source>
</evidence>
<dbReference type="InterPro" id="IPR004843">
    <property type="entry name" value="Calcineurin-like_PHP"/>
</dbReference>
<sequence>MLSLKNYNFRAIGAWLLLGVCLALGPRGSQAQRFAAIGDYGYAGTPERDVANLVKSWNPDFIITLGDNNYDVGDSTTIDRNIGQYYHDYIYRYRGSYGPSASTNRFFPSLGNHDYYTRNGEPYRVYFTLPGNGRYYEFVRGDVHFFALDSDPAEPDGITANSVQGRWLQAALAASTARWKVVYMHHAPYSSGQHGSTLDLQWPYRQWGASLVLAGHDHDYERLMHDSLAYVVNGLGGRSLYAVNARAVAGSQARFNGDYGALLLNATPDSLTLQFYTRRQVLVDSYVLRRPLSVVPQLYPVAPNPFQETTSVEYSLPSAATIRLRVLNVLGQEITTLQQGPMSAGWHRLNWSRAELPAGIYYVQLQGPGFSQVARAVAL</sequence>
<dbReference type="InterPro" id="IPR029052">
    <property type="entry name" value="Metallo-depent_PP-like"/>
</dbReference>
<dbReference type="SUPFAM" id="SSF56300">
    <property type="entry name" value="Metallo-dependent phosphatases"/>
    <property type="match status" value="1"/>
</dbReference>
<evidence type="ECO:0000256" key="2">
    <source>
        <dbReference type="ARBA" id="ARBA00022801"/>
    </source>
</evidence>
<feature type="domain" description="Calcineurin-like phosphoesterase" evidence="3">
    <location>
        <begin position="33"/>
        <end position="220"/>
    </location>
</feature>
<dbReference type="AlphaFoldDB" id="A0A7Y0AEJ1"/>
<evidence type="ECO:0000259" key="3">
    <source>
        <dbReference type="Pfam" id="PF00149"/>
    </source>
</evidence>
<dbReference type="PANTHER" id="PTHR10161">
    <property type="entry name" value="TARTRATE-RESISTANT ACID PHOSPHATASE TYPE 5"/>
    <property type="match status" value="1"/>
</dbReference>
<dbReference type="InterPro" id="IPR026444">
    <property type="entry name" value="Secre_tail"/>
</dbReference>
<keyword evidence="1" id="KW-0732">Signal</keyword>
<gene>
    <name evidence="4" type="ORF">HHL22_11725</name>
</gene>
<dbReference type="RefSeq" id="WP_169531472.1">
    <property type="nucleotide sequence ID" value="NZ_JABBGH010000002.1"/>
</dbReference>
<dbReference type="NCBIfam" id="TIGR04183">
    <property type="entry name" value="Por_Secre_tail"/>
    <property type="match status" value="1"/>
</dbReference>
<keyword evidence="2" id="KW-0378">Hydrolase</keyword>
<dbReference type="Pfam" id="PF00149">
    <property type="entry name" value="Metallophos"/>
    <property type="match status" value="1"/>
</dbReference>
<dbReference type="Proteomes" id="UP000559626">
    <property type="component" value="Unassembled WGS sequence"/>
</dbReference>
<accession>A0A7Y0AEJ1</accession>
<evidence type="ECO:0000313" key="4">
    <source>
        <dbReference type="EMBL" id="NML65874.1"/>
    </source>
</evidence>
<dbReference type="GO" id="GO:0016787">
    <property type="term" value="F:hydrolase activity"/>
    <property type="evidence" value="ECO:0007669"/>
    <property type="project" value="UniProtKB-KW"/>
</dbReference>